<reference evidence="1 2" key="1">
    <citation type="submission" date="2015-01" db="EMBL/GenBank/DDBJ databases">
        <title>Evolution of Trichinella species and genotypes.</title>
        <authorList>
            <person name="Korhonen P.K."/>
            <person name="Edoardo P."/>
            <person name="Giuseppe L.R."/>
            <person name="Gasser R.B."/>
        </authorList>
    </citation>
    <scope>NUCLEOTIDE SEQUENCE [LARGE SCALE GENOMIC DNA]</scope>
    <source>
        <strain evidence="1">ISS37</strain>
    </source>
</reference>
<dbReference type="EMBL" id="JYDL01000024">
    <property type="protein sequence ID" value="KRX23382.1"/>
    <property type="molecule type" value="Genomic_DNA"/>
</dbReference>
<dbReference type="Proteomes" id="UP000054630">
    <property type="component" value="Unassembled WGS sequence"/>
</dbReference>
<sequence>MGKLDFHWWTVRIGTLSKFDLKQRHRQSEAYRRCYVNETALDDRLRLTFASSYTVREWEKLNRP</sequence>
<proteinExistence type="predicted"/>
<comment type="caution">
    <text evidence="1">The sequence shown here is derived from an EMBL/GenBank/DDBJ whole genome shotgun (WGS) entry which is preliminary data.</text>
</comment>
<organism evidence="1 2">
    <name type="scientific">Trichinella nelsoni</name>
    <dbReference type="NCBI Taxonomy" id="6336"/>
    <lineage>
        <taxon>Eukaryota</taxon>
        <taxon>Metazoa</taxon>
        <taxon>Ecdysozoa</taxon>
        <taxon>Nematoda</taxon>
        <taxon>Enoplea</taxon>
        <taxon>Dorylaimia</taxon>
        <taxon>Trichinellida</taxon>
        <taxon>Trichinellidae</taxon>
        <taxon>Trichinella</taxon>
    </lineage>
</organism>
<accession>A0A0V0S9G6</accession>
<gene>
    <name evidence="1" type="ORF">T07_7219</name>
</gene>
<protein>
    <submittedName>
        <fullName evidence="1">Uncharacterized protein</fullName>
    </submittedName>
</protein>
<dbReference type="AlphaFoldDB" id="A0A0V0S9G6"/>
<name>A0A0V0S9G6_9BILA</name>
<evidence type="ECO:0000313" key="2">
    <source>
        <dbReference type="Proteomes" id="UP000054630"/>
    </source>
</evidence>
<evidence type="ECO:0000313" key="1">
    <source>
        <dbReference type="EMBL" id="KRX23382.1"/>
    </source>
</evidence>
<keyword evidence="2" id="KW-1185">Reference proteome</keyword>